<reference evidence="2 3" key="1">
    <citation type="journal article" date="2015" name="Genome Announc.">
        <title>Expanding the biotechnology potential of lactobacilli through comparative genomics of 213 strains and associated genera.</title>
        <authorList>
            <person name="Sun Z."/>
            <person name="Harris H.M."/>
            <person name="McCann A."/>
            <person name="Guo C."/>
            <person name="Argimon S."/>
            <person name="Zhang W."/>
            <person name="Yang X."/>
            <person name="Jeffery I.B."/>
            <person name="Cooney J.C."/>
            <person name="Kagawa T.F."/>
            <person name="Liu W."/>
            <person name="Song Y."/>
            <person name="Salvetti E."/>
            <person name="Wrobel A."/>
            <person name="Rasinkangas P."/>
            <person name="Parkhill J."/>
            <person name="Rea M.C."/>
            <person name="O'Sullivan O."/>
            <person name="Ritari J."/>
            <person name="Douillard F.P."/>
            <person name="Paul Ross R."/>
            <person name="Yang R."/>
            <person name="Briner A.E."/>
            <person name="Felis G.E."/>
            <person name="de Vos W.M."/>
            <person name="Barrangou R."/>
            <person name="Klaenhammer T.R."/>
            <person name="Caufield P.W."/>
            <person name="Cui Y."/>
            <person name="Zhang H."/>
            <person name="O'Toole P.W."/>
        </authorList>
    </citation>
    <scope>NUCLEOTIDE SEQUENCE [LARGE SCALE GENOMIC DNA]</scope>
    <source>
        <strain evidence="2 3">JCM 17158</strain>
    </source>
</reference>
<keyword evidence="3" id="KW-1185">Reference proteome</keyword>
<dbReference type="CDD" id="cd00077">
    <property type="entry name" value="HDc"/>
    <property type="match status" value="1"/>
</dbReference>
<dbReference type="SMART" id="SM00471">
    <property type="entry name" value="HDc"/>
    <property type="match status" value="1"/>
</dbReference>
<dbReference type="Gene3D" id="1.20.58.1910">
    <property type="match status" value="1"/>
</dbReference>
<dbReference type="PANTHER" id="PTHR33594:SF1">
    <property type="entry name" value="HD_PDEASE DOMAIN-CONTAINING PROTEIN"/>
    <property type="match status" value="1"/>
</dbReference>
<dbReference type="AlphaFoldDB" id="A0A0R1JS21"/>
<dbReference type="Gene3D" id="1.10.472.50">
    <property type="entry name" value="HD-domain/PDEase-like"/>
    <property type="match status" value="1"/>
</dbReference>
<protein>
    <submittedName>
        <fullName evidence="2">HD superfamily hydrolase</fullName>
    </submittedName>
</protein>
<evidence type="ECO:0000313" key="2">
    <source>
        <dbReference type="EMBL" id="KRK70474.1"/>
    </source>
</evidence>
<dbReference type="Pfam" id="PF01966">
    <property type="entry name" value="HD"/>
    <property type="match status" value="1"/>
</dbReference>
<dbReference type="SUPFAM" id="SSF109604">
    <property type="entry name" value="HD-domain/PDEase-like"/>
    <property type="match status" value="1"/>
</dbReference>
<evidence type="ECO:0000313" key="3">
    <source>
        <dbReference type="Proteomes" id="UP000051804"/>
    </source>
</evidence>
<organism evidence="2 3">
    <name type="scientific">Lacticaseibacillus nasuensis JCM 17158</name>
    <dbReference type="NCBI Taxonomy" id="1291734"/>
    <lineage>
        <taxon>Bacteria</taxon>
        <taxon>Bacillati</taxon>
        <taxon>Bacillota</taxon>
        <taxon>Bacilli</taxon>
        <taxon>Lactobacillales</taxon>
        <taxon>Lactobacillaceae</taxon>
        <taxon>Lacticaseibacillus</taxon>
    </lineage>
</organism>
<dbReference type="InterPro" id="IPR006674">
    <property type="entry name" value="HD_domain"/>
</dbReference>
<keyword evidence="2" id="KW-0378">Hydrolase</keyword>
<dbReference type="PATRIC" id="fig|1291734.4.peg.557"/>
<comment type="caution">
    <text evidence="2">The sequence shown here is derived from an EMBL/GenBank/DDBJ whole genome shotgun (WGS) entry which is preliminary data.</text>
</comment>
<feature type="domain" description="HD/PDEase" evidence="1">
    <location>
        <begin position="18"/>
        <end position="134"/>
    </location>
</feature>
<dbReference type="EMBL" id="AZDJ01000032">
    <property type="protein sequence ID" value="KRK70474.1"/>
    <property type="molecule type" value="Genomic_DNA"/>
</dbReference>
<dbReference type="Proteomes" id="UP000051804">
    <property type="component" value="Unassembled WGS sequence"/>
</dbReference>
<dbReference type="GO" id="GO:0016787">
    <property type="term" value="F:hydrolase activity"/>
    <property type="evidence" value="ECO:0007669"/>
    <property type="project" value="UniProtKB-KW"/>
</dbReference>
<dbReference type="InterPro" id="IPR003607">
    <property type="entry name" value="HD/PDEase_dom"/>
</dbReference>
<dbReference type="STRING" id="1291734.FD02_GL000542"/>
<name>A0A0R1JS21_9LACO</name>
<sequence length="212" mass="22741">MELAQLTAFARQVAAGDGSGHGFDHITRVVATARRLCDLTPGVDRAVVLAAATLHDTYDDKLVALVPAARTRTQAALAAAGADAAMQTEILTIIDHMGFKANLAHHQPLSLAGQLVQDADRLDALGAIGIARAFQYGGAHATALYDPAIPPRQTLTAATYREDTTTLNHFEEKLFHLADQMNTAAGRQLATAREQVMREFVAEFKAEWAGLR</sequence>
<dbReference type="RefSeq" id="WP_191980329.1">
    <property type="nucleotide sequence ID" value="NZ_AZDJ01000032.1"/>
</dbReference>
<gene>
    <name evidence="2" type="ORF">FD02_GL000542</name>
</gene>
<accession>A0A0R1JS21</accession>
<evidence type="ECO:0000259" key="1">
    <source>
        <dbReference type="SMART" id="SM00471"/>
    </source>
</evidence>
<proteinExistence type="predicted"/>
<dbReference type="PANTHER" id="PTHR33594">
    <property type="entry name" value="SUPERFAMILY HYDROLASE, PUTATIVE (AFU_ORTHOLOGUE AFUA_1G03035)-RELATED"/>
    <property type="match status" value="1"/>
</dbReference>